<feature type="compositionally biased region" description="Low complexity" evidence="1">
    <location>
        <begin position="679"/>
        <end position="688"/>
    </location>
</feature>
<feature type="compositionally biased region" description="Polar residues" evidence="1">
    <location>
        <begin position="591"/>
        <end position="604"/>
    </location>
</feature>
<evidence type="ECO:0000313" key="3">
    <source>
        <dbReference type="Proteomes" id="UP000054097"/>
    </source>
</evidence>
<feature type="region of interest" description="Disordered" evidence="1">
    <location>
        <begin position="341"/>
        <end position="373"/>
    </location>
</feature>
<feature type="compositionally biased region" description="Polar residues" evidence="1">
    <location>
        <begin position="255"/>
        <end position="264"/>
    </location>
</feature>
<proteinExistence type="predicted"/>
<feature type="compositionally biased region" description="Basic and acidic residues" evidence="1">
    <location>
        <begin position="689"/>
        <end position="699"/>
    </location>
</feature>
<sequence length="699" mass="74629">MSYNSTASLEDGSPNNIQPPLAGEALAEGSFTGTYEPQTSIGELDVPINPPELPVETASRHSVRSVQDSGEPVDMTAEEVEAHDNQQEISVVPIDDANDTVLTVHPEHTAEMVEPQISENTENEDSQVATESVVAGDVTVPDNDGPKPTETLDTSNIAVHPITEEAIHSLDAEKESIPVESEEVVLLNERLKLDSSLPLEVIHAPLEHSTSTIPIPSSSPRQELDEQASNPMVLIEDSNALVQPLLQPPEVAATSPDSHSDSTQGPPPSTPPAQDEEKISMPQAEGDVNAPDDTPSSQDALKQSPSDQPILLAKSHTETVSESPSHIHIYASNIIEAPNKIYGDDARESSGDTLPADQEITLPPSMWRPMGGAATPFAQQSISMQPNDPFAAPMSAPILIVQYDSEGQDRAKEPMIIDIRDGSPLPEPSIKVDTPSVSTSRSPLDRTTSTVPEPPTSPQSELEPEVQTPKLGPTQTHFLSAKTLPAVEDHTLDFVEEARSERSVAASVAPIAPSSPRFITPIPTPLSDVDGFAFYEQGGLSGNPLNASSSLPLTEEVVKNLPEADDIVKELAPELKDALDTSFQDNDAFQNIVRSNRGSQSGLVTSALPPAVNAQASSSRPRPVGHVSSPSTWSIQRASGWFNTSPEKPQGEPSMEVAEGEFSRPVSRVPRSEYPPDPRAAANSPSSPSKKDEGRCIIM</sequence>
<reference evidence="3" key="2">
    <citation type="submission" date="2015-01" db="EMBL/GenBank/DDBJ databases">
        <title>Evolutionary Origins and Diversification of the Mycorrhizal Mutualists.</title>
        <authorList>
            <consortium name="DOE Joint Genome Institute"/>
            <consortium name="Mycorrhizal Genomics Consortium"/>
            <person name="Kohler A."/>
            <person name="Kuo A."/>
            <person name="Nagy L.G."/>
            <person name="Floudas D."/>
            <person name="Copeland A."/>
            <person name="Barry K.W."/>
            <person name="Cichocki N."/>
            <person name="Veneault-Fourrey C."/>
            <person name="LaButti K."/>
            <person name="Lindquist E.A."/>
            <person name="Lipzen A."/>
            <person name="Lundell T."/>
            <person name="Morin E."/>
            <person name="Murat C."/>
            <person name="Riley R."/>
            <person name="Ohm R."/>
            <person name="Sun H."/>
            <person name="Tunlid A."/>
            <person name="Henrissat B."/>
            <person name="Grigoriev I.V."/>
            <person name="Hibbett D.S."/>
            <person name="Martin F."/>
        </authorList>
    </citation>
    <scope>NUCLEOTIDE SEQUENCE [LARGE SCALE GENOMIC DNA]</scope>
    <source>
        <strain evidence="3">MAFF 305830</strain>
    </source>
</reference>
<feature type="compositionally biased region" description="Polar residues" evidence="1">
    <location>
        <begin position="31"/>
        <end position="41"/>
    </location>
</feature>
<evidence type="ECO:0000256" key="1">
    <source>
        <dbReference type="SAM" id="MobiDB-lite"/>
    </source>
</evidence>
<feature type="region of interest" description="Disordered" evidence="1">
    <location>
        <begin position="1"/>
        <end position="73"/>
    </location>
</feature>
<protein>
    <submittedName>
        <fullName evidence="2">Uncharacterized protein</fullName>
    </submittedName>
</protein>
<reference evidence="2 3" key="1">
    <citation type="submission" date="2014-04" db="EMBL/GenBank/DDBJ databases">
        <authorList>
            <consortium name="DOE Joint Genome Institute"/>
            <person name="Kuo A."/>
            <person name="Zuccaro A."/>
            <person name="Kohler A."/>
            <person name="Nagy L.G."/>
            <person name="Floudas D."/>
            <person name="Copeland A."/>
            <person name="Barry K.W."/>
            <person name="Cichocki N."/>
            <person name="Veneault-Fourrey C."/>
            <person name="LaButti K."/>
            <person name="Lindquist E.A."/>
            <person name="Lipzen A."/>
            <person name="Lundell T."/>
            <person name="Morin E."/>
            <person name="Murat C."/>
            <person name="Sun H."/>
            <person name="Tunlid A."/>
            <person name="Henrissat B."/>
            <person name="Grigoriev I.V."/>
            <person name="Hibbett D.S."/>
            <person name="Martin F."/>
            <person name="Nordberg H.P."/>
            <person name="Cantor M.N."/>
            <person name="Hua S.X."/>
        </authorList>
    </citation>
    <scope>NUCLEOTIDE SEQUENCE [LARGE SCALE GENOMIC DNA]</scope>
    <source>
        <strain evidence="2 3">MAFF 305830</strain>
    </source>
</reference>
<feature type="compositionally biased region" description="Polar residues" evidence="1">
    <location>
        <begin position="294"/>
        <end position="304"/>
    </location>
</feature>
<feature type="region of interest" description="Disordered" evidence="1">
    <location>
        <begin position="406"/>
        <end position="475"/>
    </location>
</feature>
<dbReference type="EMBL" id="KN824278">
    <property type="protein sequence ID" value="KIM33389.1"/>
    <property type="molecule type" value="Genomic_DNA"/>
</dbReference>
<feature type="compositionally biased region" description="Polar residues" evidence="1">
    <location>
        <begin position="1"/>
        <end position="18"/>
    </location>
</feature>
<feature type="compositionally biased region" description="Basic and acidic residues" evidence="1">
    <location>
        <begin position="407"/>
        <end position="421"/>
    </location>
</feature>
<dbReference type="AlphaFoldDB" id="A0A0C3BMQ7"/>
<keyword evidence="3" id="KW-1185">Reference proteome</keyword>
<evidence type="ECO:0000313" key="2">
    <source>
        <dbReference type="EMBL" id="KIM33389.1"/>
    </source>
</evidence>
<feature type="region of interest" description="Disordered" evidence="1">
    <location>
        <begin position="591"/>
        <end position="699"/>
    </location>
</feature>
<gene>
    <name evidence="2" type="ORF">M408DRAFT_326118</name>
</gene>
<dbReference type="Proteomes" id="UP000054097">
    <property type="component" value="Unassembled WGS sequence"/>
</dbReference>
<dbReference type="OrthoDB" id="3266869at2759"/>
<dbReference type="HOGENOM" id="CLU_394387_0_0_1"/>
<feature type="compositionally biased region" description="Polar residues" evidence="1">
    <location>
        <begin position="628"/>
        <end position="647"/>
    </location>
</feature>
<organism evidence="2 3">
    <name type="scientific">Serendipita vermifera MAFF 305830</name>
    <dbReference type="NCBI Taxonomy" id="933852"/>
    <lineage>
        <taxon>Eukaryota</taxon>
        <taxon>Fungi</taxon>
        <taxon>Dikarya</taxon>
        <taxon>Basidiomycota</taxon>
        <taxon>Agaricomycotina</taxon>
        <taxon>Agaricomycetes</taxon>
        <taxon>Sebacinales</taxon>
        <taxon>Serendipitaceae</taxon>
        <taxon>Serendipita</taxon>
    </lineage>
</organism>
<accession>A0A0C3BMQ7</accession>
<name>A0A0C3BMQ7_SERVB</name>
<feature type="compositionally biased region" description="Polar residues" evidence="1">
    <location>
        <begin position="435"/>
        <end position="446"/>
    </location>
</feature>
<feature type="region of interest" description="Disordered" evidence="1">
    <location>
        <begin position="250"/>
        <end position="304"/>
    </location>
</feature>